<evidence type="ECO:0000256" key="5">
    <source>
        <dbReference type="ARBA" id="ARBA00023163"/>
    </source>
</evidence>
<sequence length="309" mass="35460">MTLYQLEYIVALDNHRHFVKAAESCHVSQPNLTTQIKKLEEEIGVKIFDRDAKPVKPTQAGEQILLKARQILREVADLNEFVLDEKESLEGTFTIGVIPTIAPYLLSLFLPEFVRANPKTKLKIRELQTLEIISELQKGTLDIGILVTPIEEKSIREISLFNEPFLLYLPENHPFSKKWHITPAVLDPNQMLVLDEGHCFREQTLAICESDRTRNNFGFEYQSGSIESLIRLVDKGVGYTLVPEMAVLSESGNERIRRFDSPEPVREISLVVQSSFTKEALIEVLRASILKSIPERFQKIDDYIKVKWR</sequence>
<dbReference type="FunFam" id="1.10.10.10:FF:000001">
    <property type="entry name" value="LysR family transcriptional regulator"/>
    <property type="match status" value="1"/>
</dbReference>
<dbReference type="InterPro" id="IPR036388">
    <property type="entry name" value="WH-like_DNA-bd_sf"/>
</dbReference>
<organism evidence="7 8">
    <name type="scientific">Algoriphagus locisalis</name>
    <dbReference type="NCBI Taxonomy" id="305507"/>
    <lineage>
        <taxon>Bacteria</taxon>
        <taxon>Pseudomonadati</taxon>
        <taxon>Bacteroidota</taxon>
        <taxon>Cytophagia</taxon>
        <taxon>Cytophagales</taxon>
        <taxon>Cyclobacteriaceae</taxon>
        <taxon>Algoriphagus</taxon>
    </lineage>
</organism>
<dbReference type="GO" id="GO:0032993">
    <property type="term" value="C:protein-DNA complex"/>
    <property type="evidence" value="ECO:0007669"/>
    <property type="project" value="TreeGrafter"/>
</dbReference>
<dbReference type="GO" id="GO:0003677">
    <property type="term" value="F:DNA binding"/>
    <property type="evidence" value="ECO:0007669"/>
    <property type="project" value="UniProtKB-KW"/>
</dbReference>
<evidence type="ECO:0000256" key="4">
    <source>
        <dbReference type="ARBA" id="ARBA00023159"/>
    </source>
</evidence>
<keyword evidence="4" id="KW-0010">Activator</keyword>
<dbReference type="Pfam" id="PF03466">
    <property type="entry name" value="LysR_substrate"/>
    <property type="match status" value="1"/>
</dbReference>
<evidence type="ECO:0000259" key="6">
    <source>
        <dbReference type="PROSITE" id="PS50931"/>
    </source>
</evidence>
<dbReference type="PANTHER" id="PTHR30346">
    <property type="entry name" value="TRANSCRIPTIONAL DUAL REGULATOR HCAR-RELATED"/>
    <property type="match status" value="1"/>
</dbReference>
<dbReference type="SUPFAM" id="SSF53850">
    <property type="entry name" value="Periplasmic binding protein-like II"/>
    <property type="match status" value="1"/>
</dbReference>
<protein>
    <submittedName>
        <fullName evidence="7">LysR family transcriptional regulator, hydrogen peroxide-inducible genes activator</fullName>
    </submittedName>
</protein>
<keyword evidence="8" id="KW-1185">Reference proteome</keyword>
<dbReference type="Pfam" id="PF00126">
    <property type="entry name" value="HTH_1"/>
    <property type="match status" value="1"/>
</dbReference>
<keyword evidence="5" id="KW-0804">Transcription</keyword>
<dbReference type="PRINTS" id="PR00039">
    <property type="entry name" value="HTHLYSR"/>
</dbReference>
<feature type="domain" description="HTH lysR-type" evidence="6">
    <location>
        <begin position="1"/>
        <end position="58"/>
    </location>
</feature>
<dbReference type="InterPro" id="IPR000847">
    <property type="entry name" value="LysR_HTH_N"/>
</dbReference>
<dbReference type="InterPro" id="IPR005119">
    <property type="entry name" value="LysR_subst-bd"/>
</dbReference>
<keyword evidence="3" id="KW-0238">DNA-binding</keyword>
<dbReference type="GO" id="GO:0003700">
    <property type="term" value="F:DNA-binding transcription factor activity"/>
    <property type="evidence" value="ECO:0007669"/>
    <property type="project" value="InterPro"/>
</dbReference>
<reference evidence="8" key="1">
    <citation type="submission" date="2016-10" db="EMBL/GenBank/DDBJ databases">
        <authorList>
            <person name="Varghese N."/>
            <person name="Submissions S."/>
        </authorList>
    </citation>
    <scope>NUCLEOTIDE SEQUENCE [LARGE SCALE GENOMIC DNA]</scope>
    <source>
        <strain evidence="8">DSM 23445</strain>
    </source>
</reference>
<dbReference type="CDD" id="cd08411">
    <property type="entry name" value="PBP2_OxyR"/>
    <property type="match status" value="1"/>
</dbReference>
<dbReference type="OrthoDB" id="9803735at2"/>
<dbReference type="EMBL" id="FPBF01000002">
    <property type="protein sequence ID" value="SFT75940.1"/>
    <property type="molecule type" value="Genomic_DNA"/>
</dbReference>
<proteinExistence type="inferred from homology"/>
<dbReference type="Gene3D" id="1.10.10.10">
    <property type="entry name" value="Winged helix-like DNA-binding domain superfamily/Winged helix DNA-binding domain"/>
    <property type="match status" value="1"/>
</dbReference>
<evidence type="ECO:0000256" key="1">
    <source>
        <dbReference type="ARBA" id="ARBA00009437"/>
    </source>
</evidence>
<dbReference type="SUPFAM" id="SSF46785">
    <property type="entry name" value="Winged helix' DNA-binding domain"/>
    <property type="match status" value="1"/>
</dbReference>
<dbReference type="InterPro" id="IPR036390">
    <property type="entry name" value="WH_DNA-bd_sf"/>
</dbReference>
<keyword evidence="2" id="KW-0805">Transcription regulation</keyword>
<gene>
    <name evidence="7" type="ORF">SAMN04489724_2064</name>
</gene>
<evidence type="ECO:0000256" key="2">
    <source>
        <dbReference type="ARBA" id="ARBA00023015"/>
    </source>
</evidence>
<dbReference type="RefSeq" id="WP_091692567.1">
    <property type="nucleotide sequence ID" value="NZ_FPBF01000002.1"/>
</dbReference>
<evidence type="ECO:0000313" key="8">
    <source>
        <dbReference type="Proteomes" id="UP000199673"/>
    </source>
</evidence>
<dbReference type="AlphaFoldDB" id="A0A1I7ALX1"/>
<evidence type="ECO:0000256" key="3">
    <source>
        <dbReference type="ARBA" id="ARBA00023125"/>
    </source>
</evidence>
<dbReference type="Proteomes" id="UP000199673">
    <property type="component" value="Unassembled WGS sequence"/>
</dbReference>
<evidence type="ECO:0000313" key="7">
    <source>
        <dbReference type="EMBL" id="SFT75940.1"/>
    </source>
</evidence>
<dbReference type="PROSITE" id="PS50931">
    <property type="entry name" value="HTH_LYSR"/>
    <property type="match status" value="1"/>
</dbReference>
<name>A0A1I7ALX1_9BACT</name>
<comment type="similarity">
    <text evidence="1">Belongs to the LysR transcriptional regulatory family.</text>
</comment>
<accession>A0A1I7ALX1</accession>
<dbReference type="Gene3D" id="3.40.190.10">
    <property type="entry name" value="Periplasmic binding protein-like II"/>
    <property type="match status" value="2"/>
</dbReference>
<dbReference type="PANTHER" id="PTHR30346:SF26">
    <property type="entry name" value="HYDROGEN PEROXIDE-INDUCIBLE GENES ACTIVATOR"/>
    <property type="match status" value="1"/>
</dbReference>
<dbReference type="STRING" id="305507.SAMN04489724_2064"/>